<sequence>MQSSSHRRAQYSPEAHTALARKWTHRIVSEDETRDVLAICRDALGHQESYRLAYNISQDPTASNAEKDAAETQVAVAQRRSKRERRATRCGTEEIPDVIVEDPDAMEKDMMSNTCPPEDLQQQKQQLKGGNNKVEYNQLKENVMNSMSNNCIPRSNSVHNQCSPNKVLLEIVTHQVASQELEESKKDLQQYEDEESSIEPLKQAAKEVDMSPRATTKWGKKGKQRVSTTKEDFIKEDVVKSWFQLSSSLSVTFFDSSYFAKSILPVVLDFSSSDIFPCETVIYMDGYI</sequence>
<keyword evidence="3" id="KW-1185">Reference proteome</keyword>
<protein>
    <submittedName>
        <fullName evidence="2">Uncharacterized protein</fullName>
    </submittedName>
</protein>
<evidence type="ECO:0000313" key="3">
    <source>
        <dbReference type="Proteomes" id="UP001291623"/>
    </source>
</evidence>
<dbReference type="EMBL" id="JAVYJV010000019">
    <property type="protein sequence ID" value="KAK4345565.1"/>
    <property type="molecule type" value="Genomic_DNA"/>
</dbReference>
<evidence type="ECO:0000313" key="2">
    <source>
        <dbReference type="EMBL" id="KAK4345565.1"/>
    </source>
</evidence>
<gene>
    <name evidence="2" type="ORF">RND71_035741</name>
</gene>
<name>A0AAE1V2G3_9SOLA</name>
<accession>A0AAE1V2G3</accession>
<proteinExistence type="predicted"/>
<dbReference type="AlphaFoldDB" id="A0AAE1V2G3"/>
<reference evidence="2" key="1">
    <citation type="submission" date="2023-12" db="EMBL/GenBank/DDBJ databases">
        <title>Genome assembly of Anisodus tanguticus.</title>
        <authorList>
            <person name="Wang Y.-J."/>
        </authorList>
    </citation>
    <scope>NUCLEOTIDE SEQUENCE</scope>
    <source>
        <strain evidence="2">KB-2021</strain>
        <tissue evidence="2">Leaf</tissue>
    </source>
</reference>
<feature type="region of interest" description="Disordered" evidence="1">
    <location>
        <begin position="195"/>
        <end position="222"/>
    </location>
</feature>
<organism evidence="2 3">
    <name type="scientific">Anisodus tanguticus</name>
    <dbReference type="NCBI Taxonomy" id="243964"/>
    <lineage>
        <taxon>Eukaryota</taxon>
        <taxon>Viridiplantae</taxon>
        <taxon>Streptophyta</taxon>
        <taxon>Embryophyta</taxon>
        <taxon>Tracheophyta</taxon>
        <taxon>Spermatophyta</taxon>
        <taxon>Magnoliopsida</taxon>
        <taxon>eudicotyledons</taxon>
        <taxon>Gunneridae</taxon>
        <taxon>Pentapetalae</taxon>
        <taxon>asterids</taxon>
        <taxon>lamiids</taxon>
        <taxon>Solanales</taxon>
        <taxon>Solanaceae</taxon>
        <taxon>Solanoideae</taxon>
        <taxon>Hyoscyameae</taxon>
        <taxon>Anisodus</taxon>
    </lineage>
</organism>
<evidence type="ECO:0000256" key="1">
    <source>
        <dbReference type="SAM" id="MobiDB-lite"/>
    </source>
</evidence>
<dbReference type="Proteomes" id="UP001291623">
    <property type="component" value="Unassembled WGS sequence"/>
</dbReference>
<comment type="caution">
    <text evidence="2">The sequence shown here is derived from an EMBL/GenBank/DDBJ whole genome shotgun (WGS) entry which is preliminary data.</text>
</comment>